<comment type="caution">
    <text evidence="7">The sequence shown here is derived from an EMBL/GenBank/DDBJ whole genome shotgun (WGS) entry which is preliminary data.</text>
</comment>
<dbReference type="InterPro" id="IPR030678">
    <property type="entry name" value="Peptide/Ni-bd"/>
</dbReference>
<gene>
    <name evidence="7" type="ORF">EDD42_2717</name>
</gene>
<evidence type="ECO:0000256" key="1">
    <source>
        <dbReference type="ARBA" id="ARBA00004196"/>
    </source>
</evidence>
<dbReference type="Gene3D" id="3.90.76.10">
    <property type="entry name" value="Dipeptide-binding Protein, Domain 1"/>
    <property type="match status" value="1"/>
</dbReference>
<evidence type="ECO:0000259" key="6">
    <source>
        <dbReference type="Pfam" id="PF00496"/>
    </source>
</evidence>
<dbReference type="GO" id="GO:0043190">
    <property type="term" value="C:ATP-binding cassette (ABC) transporter complex"/>
    <property type="evidence" value="ECO:0007669"/>
    <property type="project" value="InterPro"/>
</dbReference>
<keyword evidence="3" id="KW-0813">Transport</keyword>
<organism evidence="7 8">
    <name type="scientific">Plantibacter flavus</name>
    <dbReference type="NCBI Taxonomy" id="150123"/>
    <lineage>
        <taxon>Bacteria</taxon>
        <taxon>Bacillati</taxon>
        <taxon>Actinomycetota</taxon>
        <taxon>Actinomycetes</taxon>
        <taxon>Micrococcales</taxon>
        <taxon>Microbacteriaceae</taxon>
        <taxon>Plantibacter</taxon>
    </lineage>
</organism>
<evidence type="ECO:0000256" key="3">
    <source>
        <dbReference type="ARBA" id="ARBA00022448"/>
    </source>
</evidence>
<dbReference type="PIRSF" id="PIRSF002741">
    <property type="entry name" value="MppA"/>
    <property type="match status" value="1"/>
</dbReference>
<evidence type="ECO:0000256" key="4">
    <source>
        <dbReference type="ARBA" id="ARBA00022729"/>
    </source>
</evidence>
<dbReference type="GO" id="GO:0030313">
    <property type="term" value="C:cell envelope"/>
    <property type="evidence" value="ECO:0007669"/>
    <property type="project" value="UniProtKB-SubCell"/>
</dbReference>
<keyword evidence="4 5" id="KW-0732">Signal</keyword>
<dbReference type="PANTHER" id="PTHR30290">
    <property type="entry name" value="PERIPLASMIC BINDING COMPONENT OF ABC TRANSPORTER"/>
    <property type="match status" value="1"/>
</dbReference>
<dbReference type="GO" id="GO:0015833">
    <property type="term" value="P:peptide transport"/>
    <property type="evidence" value="ECO:0007669"/>
    <property type="project" value="TreeGrafter"/>
</dbReference>
<dbReference type="EMBL" id="RKHL01000001">
    <property type="protein sequence ID" value="ROR82626.1"/>
    <property type="molecule type" value="Genomic_DNA"/>
</dbReference>
<sequence length="505" mass="54303">MFSMPRHRLRRHLLTAVIAATGSLLVLSGCAGPATTPAADTDATLRVGLVLEPSDLNIRTTSGVALEQVLIDNVYQGLVSRTTDNEIVDTLAERHEVSADGLTYTFVLRDGVTFHDGAPLTAADVVDSLTQVQQNVAFVDHLDLAQLQSVTAVDDHTVRLQLSSPDSDLLWALTGRAGLVLRAGADNDLSTTANGTGPFTLTSWKQGDSITVERNADYWGDAPKVKEVVFSYIPDASSAVNATLAGEVDVQIGLDANLRDQVERADGLTIVEGKTTDKYTLAFNNQRAPLDDPLVRQALRTAIDHAAIVEAVGGAAALQYGPIPELDPGYEDLSDVVSYDPEAAKALLAQAGQEDLALTLTVPNHYGTAATNVLVSQFKAIGVTLTVDSVEFPTWLNDVYTNHDYDLSLVNHVEARDVQHWADPDYYFGYDNPTVQSLVAEARAATDPEVADERLREAAALVSQDHAADWLYTGITLTVVRDGVTGFPTDFVSEHLDLRDVAVTD</sequence>
<dbReference type="Pfam" id="PF00496">
    <property type="entry name" value="SBP_bac_5"/>
    <property type="match status" value="1"/>
</dbReference>
<dbReference type="GO" id="GO:0042597">
    <property type="term" value="C:periplasmic space"/>
    <property type="evidence" value="ECO:0007669"/>
    <property type="project" value="UniProtKB-ARBA"/>
</dbReference>
<dbReference type="PROSITE" id="PS51257">
    <property type="entry name" value="PROKAR_LIPOPROTEIN"/>
    <property type="match status" value="1"/>
</dbReference>
<evidence type="ECO:0000256" key="5">
    <source>
        <dbReference type="SAM" id="SignalP"/>
    </source>
</evidence>
<dbReference type="PANTHER" id="PTHR30290:SF10">
    <property type="entry name" value="PERIPLASMIC OLIGOPEPTIDE-BINDING PROTEIN-RELATED"/>
    <property type="match status" value="1"/>
</dbReference>
<evidence type="ECO:0000313" key="7">
    <source>
        <dbReference type="EMBL" id="ROR82626.1"/>
    </source>
</evidence>
<dbReference type="Proteomes" id="UP000266915">
    <property type="component" value="Unassembled WGS sequence"/>
</dbReference>
<accession>A0A3N2C544</accession>
<name>A0A3N2C544_9MICO</name>
<dbReference type="GO" id="GO:1904680">
    <property type="term" value="F:peptide transmembrane transporter activity"/>
    <property type="evidence" value="ECO:0007669"/>
    <property type="project" value="TreeGrafter"/>
</dbReference>
<dbReference type="InterPro" id="IPR000914">
    <property type="entry name" value="SBP_5_dom"/>
</dbReference>
<comment type="subcellular location">
    <subcellularLocation>
        <location evidence="1">Cell envelope</location>
    </subcellularLocation>
</comment>
<keyword evidence="8" id="KW-1185">Reference proteome</keyword>
<evidence type="ECO:0000313" key="8">
    <source>
        <dbReference type="Proteomes" id="UP000266915"/>
    </source>
</evidence>
<dbReference type="InterPro" id="IPR039424">
    <property type="entry name" value="SBP_5"/>
</dbReference>
<evidence type="ECO:0000256" key="2">
    <source>
        <dbReference type="ARBA" id="ARBA00005695"/>
    </source>
</evidence>
<dbReference type="AlphaFoldDB" id="A0A3N2C544"/>
<dbReference type="Gene3D" id="3.40.190.10">
    <property type="entry name" value="Periplasmic binding protein-like II"/>
    <property type="match status" value="1"/>
</dbReference>
<dbReference type="Gene3D" id="3.10.105.10">
    <property type="entry name" value="Dipeptide-binding Protein, Domain 3"/>
    <property type="match status" value="1"/>
</dbReference>
<feature type="signal peptide" evidence="5">
    <location>
        <begin position="1"/>
        <end position="31"/>
    </location>
</feature>
<protein>
    <submittedName>
        <fullName evidence="7">Peptide/nickel transport system substrate-binding protein</fullName>
    </submittedName>
</protein>
<reference evidence="7 8" key="1">
    <citation type="submission" date="2018-11" db="EMBL/GenBank/DDBJ databases">
        <title>Sequencing the genomes of 1000 actinobacteria strains.</title>
        <authorList>
            <person name="Klenk H.-P."/>
        </authorList>
    </citation>
    <scope>NUCLEOTIDE SEQUENCE [LARGE SCALE GENOMIC DNA]</scope>
    <source>
        <strain evidence="7 8">DSM 14012</strain>
    </source>
</reference>
<feature type="chain" id="PRO_5039222526" evidence="5">
    <location>
        <begin position="32"/>
        <end position="505"/>
    </location>
</feature>
<comment type="similarity">
    <text evidence="2">Belongs to the bacterial solute-binding protein 5 family.</text>
</comment>
<feature type="domain" description="Solute-binding protein family 5" evidence="6">
    <location>
        <begin position="87"/>
        <end position="413"/>
    </location>
</feature>
<dbReference type="SUPFAM" id="SSF53850">
    <property type="entry name" value="Periplasmic binding protein-like II"/>
    <property type="match status" value="1"/>
</dbReference>
<proteinExistence type="inferred from homology"/>